<feature type="region of interest" description="Disordered" evidence="3">
    <location>
        <begin position="288"/>
        <end position="378"/>
    </location>
</feature>
<dbReference type="SMART" id="SM00915">
    <property type="entry name" value="Jacalin"/>
    <property type="match status" value="3"/>
</dbReference>
<feature type="domain" description="Jacalin-type lectin" evidence="4">
    <location>
        <begin position="1"/>
        <end position="125"/>
    </location>
</feature>
<dbReference type="PANTHER" id="PTHR47293">
    <property type="entry name" value="JACALIN-RELATED LECTIN 3"/>
    <property type="match status" value="1"/>
</dbReference>
<dbReference type="PROSITE" id="PS51752">
    <property type="entry name" value="JACALIN_LECTIN"/>
    <property type="match status" value="4"/>
</dbReference>
<name>A0A6D2JBV1_9BRAS</name>
<organism evidence="5 6">
    <name type="scientific">Microthlaspi erraticum</name>
    <dbReference type="NCBI Taxonomy" id="1685480"/>
    <lineage>
        <taxon>Eukaryota</taxon>
        <taxon>Viridiplantae</taxon>
        <taxon>Streptophyta</taxon>
        <taxon>Embryophyta</taxon>
        <taxon>Tracheophyta</taxon>
        <taxon>Spermatophyta</taxon>
        <taxon>Magnoliopsida</taxon>
        <taxon>eudicotyledons</taxon>
        <taxon>Gunneridae</taxon>
        <taxon>Pentapetalae</taxon>
        <taxon>rosids</taxon>
        <taxon>malvids</taxon>
        <taxon>Brassicales</taxon>
        <taxon>Brassicaceae</taxon>
        <taxon>Coluteocarpeae</taxon>
        <taxon>Microthlaspi</taxon>
    </lineage>
</organism>
<comment type="similarity">
    <text evidence="1">Belongs to the jacalin lectin family.</text>
</comment>
<dbReference type="Pfam" id="PF01419">
    <property type="entry name" value="Jacalin"/>
    <property type="match status" value="3"/>
</dbReference>
<comment type="caution">
    <text evidence="5">The sequence shown here is derived from an EMBL/GenBank/DDBJ whole genome shotgun (WGS) entry which is preliminary data.</text>
</comment>
<evidence type="ECO:0000259" key="4">
    <source>
        <dbReference type="PROSITE" id="PS51752"/>
    </source>
</evidence>
<protein>
    <recommendedName>
        <fullName evidence="4">Jacalin-type lectin domain-containing protein</fullName>
    </recommendedName>
</protein>
<feature type="domain" description="Jacalin-type lectin" evidence="4">
    <location>
        <begin position="305"/>
        <end position="338"/>
    </location>
</feature>
<keyword evidence="6" id="KW-1185">Reference proteome</keyword>
<feature type="domain" description="Jacalin-type lectin" evidence="4">
    <location>
        <begin position="143"/>
        <end position="286"/>
    </location>
</feature>
<feature type="domain" description="Jacalin-type lectin" evidence="4">
    <location>
        <begin position="359"/>
        <end position="503"/>
    </location>
</feature>
<feature type="compositionally biased region" description="Low complexity" evidence="3">
    <location>
        <begin position="128"/>
        <end position="141"/>
    </location>
</feature>
<keyword evidence="2" id="KW-0430">Lectin</keyword>
<feature type="region of interest" description="Disordered" evidence="3">
    <location>
        <begin position="128"/>
        <end position="160"/>
    </location>
</feature>
<dbReference type="EMBL" id="CACVBM020001172">
    <property type="protein sequence ID" value="CAA7037183.1"/>
    <property type="molecule type" value="Genomic_DNA"/>
</dbReference>
<evidence type="ECO:0000256" key="2">
    <source>
        <dbReference type="ARBA" id="ARBA00022734"/>
    </source>
</evidence>
<dbReference type="InterPro" id="IPR001229">
    <property type="entry name" value="Jacalin-like_lectin_dom"/>
</dbReference>
<dbReference type="PANTHER" id="PTHR47293:SF9">
    <property type="entry name" value="JACALIN-RELATED LECTIN 36"/>
    <property type="match status" value="1"/>
</dbReference>
<accession>A0A6D2JBV1</accession>
<dbReference type="AlphaFoldDB" id="A0A6D2JBV1"/>
<dbReference type="InterPro" id="IPR033734">
    <property type="entry name" value="Jacalin-like_lectin_dom_plant"/>
</dbReference>
<evidence type="ECO:0000313" key="5">
    <source>
        <dbReference type="EMBL" id="CAA7037183.1"/>
    </source>
</evidence>
<dbReference type="FunFam" id="2.100.10.30:FF:000001">
    <property type="entry name" value="Jacalin-related lectin 33"/>
    <property type="match status" value="2"/>
</dbReference>
<evidence type="ECO:0000256" key="3">
    <source>
        <dbReference type="SAM" id="MobiDB-lite"/>
    </source>
</evidence>
<dbReference type="InterPro" id="IPR036404">
    <property type="entry name" value="Jacalin-like_lectin_dom_sf"/>
</dbReference>
<dbReference type="GO" id="GO:0030246">
    <property type="term" value="F:carbohydrate binding"/>
    <property type="evidence" value="ECO:0007669"/>
    <property type="project" value="UniProtKB-KW"/>
</dbReference>
<reference evidence="5" key="1">
    <citation type="submission" date="2020-01" db="EMBL/GenBank/DDBJ databases">
        <authorList>
            <person name="Mishra B."/>
        </authorList>
    </citation>
    <scope>NUCLEOTIDE SEQUENCE [LARGE SCALE GENOMIC DNA]</scope>
</reference>
<dbReference type="Proteomes" id="UP000467841">
    <property type="component" value="Unassembled WGS sequence"/>
</dbReference>
<sequence>MSWDDGKHMRVKRVQVTYEDVINSIEAVYDDDQNPRRHGTPGRKSDGVSLSPDEYITDVTGYYKTTGAEDAIAALAFKTNKTEYGPYGNKTRNQFSIHAPKDNQIAGFQGISSNVLNSIDVHFAPLPSATSASSTPSSALSQANKVDAHGGQGGSSFDDGAHDHVRRVFVGQGDSGVTYVKFEYEKSGNKELREHGKKTLLGAEVFEVDPDDYITSVEVHSDRIFGQDTEIITCLIFKTAKGKTSPPFGLEGANKKELKDPNGGKLVGFHGRVGELLHALGAYFAPPSGSASTGGGASSTTSAGAKKLEAKGGNAGNPWDDGAHDDVRKVYVGQGDSGAPPSGSASTGGGASSTTSAGAKKLEAKGGNAGNPWDDGAHDDVRKVYVGQGDSGVSYVKFIYDKDAKEVPGNDHGKKTLLAPEEFVLEFPNEYIKAVEVNYDRIFGSDAELITMLRFTTNKRTSPPFGLEGSEKVIFQEDGHKIVGFHGKAGADIIHQVGVHVKPISK</sequence>
<dbReference type="OrthoDB" id="1058726at2759"/>
<gene>
    <name evidence="5" type="ORF">MERR_LOCUS24418</name>
</gene>
<dbReference type="Gene3D" id="2.100.10.30">
    <property type="entry name" value="Jacalin-like lectin domain"/>
    <property type="match status" value="4"/>
</dbReference>
<proteinExistence type="inferred from homology"/>
<evidence type="ECO:0000256" key="1">
    <source>
        <dbReference type="ARBA" id="ARBA00006568"/>
    </source>
</evidence>
<dbReference type="SUPFAM" id="SSF51101">
    <property type="entry name" value="Mannose-binding lectins"/>
    <property type="match status" value="4"/>
</dbReference>
<dbReference type="CDD" id="cd09612">
    <property type="entry name" value="Jacalin"/>
    <property type="match status" value="3"/>
</dbReference>
<evidence type="ECO:0000313" key="6">
    <source>
        <dbReference type="Proteomes" id="UP000467841"/>
    </source>
</evidence>